<reference evidence="1" key="1">
    <citation type="submission" date="2022-09" db="EMBL/GenBank/DDBJ databases">
        <title>Eubacterium sp. LFL-14 isolated from human feces.</title>
        <authorList>
            <person name="Liu F."/>
        </authorList>
    </citation>
    <scope>NUCLEOTIDE SEQUENCE</scope>
    <source>
        <strain evidence="1">LFL-14</strain>
    </source>
</reference>
<keyword evidence="2" id="KW-1185">Reference proteome</keyword>
<name>A0ABT2LY76_9FIRM</name>
<dbReference type="RefSeq" id="WP_022089784.1">
    <property type="nucleotide sequence ID" value="NZ_JAODBU010000003.1"/>
</dbReference>
<evidence type="ECO:0000313" key="2">
    <source>
        <dbReference type="Proteomes" id="UP001431199"/>
    </source>
</evidence>
<evidence type="ECO:0000313" key="1">
    <source>
        <dbReference type="EMBL" id="MCT7398244.1"/>
    </source>
</evidence>
<gene>
    <name evidence="1" type="ORF">N5B56_03955</name>
</gene>
<accession>A0ABT2LY76</accession>
<protein>
    <submittedName>
        <fullName evidence="1">Endosialidase</fullName>
    </submittedName>
</protein>
<dbReference type="Proteomes" id="UP001431199">
    <property type="component" value="Unassembled WGS sequence"/>
</dbReference>
<proteinExistence type="predicted"/>
<dbReference type="EMBL" id="JAODBU010000003">
    <property type="protein sequence ID" value="MCT7398244.1"/>
    <property type="molecule type" value="Genomic_DNA"/>
</dbReference>
<comment type="caution">
    <text evidence="1">The sequence shown here is derived from an EMBL/GenBank/DDBJ whole genome shotgun (WGS) entry which is preliminary data.</text>
</comment>
<organism evidence="1 2">
    <name type="scientific">Eubacterium album</name>
    <dbReference type="NCBI Taxonomy" id="2978477"/>
    <lineage>
        <taxon>Bacteria</taxon>
        <taxon>Bacillati</taxon>
        <taxon>Bacillota</taxon>
        <taxon>Clostridia</taxon>
        <taxon>Eubacteriales</taxon>
        <taxon>Eubacteriaceae</taxon>
        <taxon>Eubacterium</taxon>
    </lineage>
</organism>
<sequence length="137" mass="15028">MAVVSELIRKESDGSISFGDYTLDKKTKLADFEVAGDMYKVKTFNEITKLERNGMFVYESTPGTAVNAFKATADEVSFFVEGLGQTQITLELTAEKEYEVFISNRAVGKMKTNLGGKLTISVDADKEAVTHVKVVAI</sequence>